<dbReference type="InterPro" id="IPR035965">
    <property type="entry name" value="PAS-like_dom_sf"/>
</dbReference>
<dbReference type="EMBL" id="BARS01039373">
    <property type="protein sequence ID" value="GAG18181.1"/>
    <property type="molecule type" value="Genomic_DNA"/>
</dbReference>
<organism evidence="1">
    <name type="scientific">marine sediment metagenome</name>
    <dbReference type="NCBI Taxonomy" id="412755"/>
    <lineage>
        <taxon>unclassified sequences</taxon>
        <taxon>metagenomes</taxon>
        <taxon>ecological metagenomes</taxon>
    </lineage>
</organism>
<dbReference type="SUPFAM" id="SSF55785">
    <property type="entry name" value="PYP-like sensor domain (PAS domain)"/>
    <property type="match status" value="1"/>
</dbReference>
<protein>
    <recommendedName>
        <fullName evidence="2">PAS domain-containing protein</fullName>
    </recommendedName>
</protein>
<sequence>MSDPAKDFWRLFCEQTCTAIVGFDRQCRVITWNRAAEAAFEIESQDILAQGVEKILP</sequence>
<dbReference type="AlphaFoldDB" id="X0WZK5"/>
<reference evidence="1" key="1">
    <citation type="journal article" date="2014" name="Front. Microbiol.">
        <title>High frequency of phylogenetically diverse reductive dehalogenase-homologous genes in deep subseafloor sedimentary metagenomes.</title>
        <authorList>
            <person name="Kawai M."/>
            <person name="Futagami T."/>
            <person name="Toyoda A."/>
            <person name="Takaki Y."/>
            <person name="Nishi S."/>
            <person name="Hori S."/>
            <person name="Arai W."/>
            <person name="Tsubouchi T."/>
            <person name="Morono Y."/>
            <person name="Uchiyama I."/>
            <person name="Ito T."/>
            <person name="Fujiyama A."/>
            <person name="Inagaki F."/>
            <person name="Takami H."/>
        </authorList>
    </citation>
    <scope>NUCLEOTIDE SEQUENCE</scope>
    <source>
        <strain evidence="1">Expedition CK06-06</strain>
    </source>
</reference>
<comment type="caution">
    <text evidence="1">The sequence shown here is derived from an EMBL/GenBank/DDBJ whole genome shotgun (WGS) entry which is preliminary data.</text>
</comment>
<proteinExistence type="predicted"/>
<evidence type="ECO:0008006" key="2">
    <source>
        <dbReference type="Google" id="ProtNLM"/>
    </source>
</evidence>
<evidence type="ECO:0000313" key="1">
    <source>
        <dbReference type="EMBL" id="GAG18181.1"/>
    </source>
</evidence>
<accession>X0WZK5</accession>
<feature type="non-terminal residue" evidence="1">
    <location>
        <position position="57"/>
    </location>
</feature>
<name>X0WZK5_9ZZZZ</name>
<dbReference type="Gene3D" id="3.30.450.20">
    <property type="entry name" value="PAS domain"/>
    <property type="match status" value="1"/>
</dbReference>
<gene>
    <name evidence="1" type="ORF">S01H1_60132</name>
</gene>